<gene>
    <name evidence="4" type="primary">rplU</name>
    <name evidence="7" type="ORF">C7476_11473</name>
</gene>
<dbReference type="Pfam" id="PF00829">
    <property type="entry name" value="Ribosomal_L21p"/>
    <property type="match status" value="1"/>
</dbReference>
<dbReference type="GO" id="GO:0003735">
    <property type="term" value="F:structural constituent of ribosome"/>
    <property type="evidence" value="ECO:0007669"/>
    <property type="project" value="InterPro"/>
</dbReference>
<feature type="compositionally biased region" description="Basic residues" evidence="6">
    <location>
        <begin position="77"/>
        <end position="88"/>
    </location>
</feature>
<dbReference type="PANTHER" id="PTHR21349">
    <property type="entry name" value="50S RIBOSOMAL PROTEIN L21"/>
    <property type="match status" value="1"/>
</dbReference>
<comment type="subunit">
    <text evidence="4">Part of the 50S ribosomal subunit. Contacts protein L20.</text>
</comment>
<dbReference type="GO" id="GO:0006412">
    <property type="term" value="P:translation"/>
    <property type="evidence" value="ECO:0007669"/>
    <property type="project" value="UniProtKB-UniRule"/>
</dbReference>
<evidence type="ECO:0000256" key="5">
    <source>
        <dbReference type="RuleBase" id="RU000562"/>
    </source>
</evidence>
<comment type="caution">
    <text evidence="7">The sequence shown here is derived from an EMBL/GenBank/DDBJ whole genome shotgun (WGS) entry which is preliminary data.</text>
</comment>
<dbReference type="RefSeq" id="WP_114431747.1">
    <property type="nucleotide sequence ID" value="NZ_QPJM01000014.1"/>
</dbReference>
<evidence type="ECO:0000256" key="2">
    <source>
        <dbReference type="ARBA" id="ARBA00022980"/>
    </source>
</evidence>
<feature type="compositionally biased region" description="Basic and acidic residues" evidence="6">
    <location>
        <begin position="154"/>
        <end position="163"/>
    </location>
</feature>
<keyword evidence="2 4" id="KW-0689">Ribosomal protein</keyword>
<dbReference type="HAMAP" id="MF_01363">
    <property type="entry name" value="Ribosomal_bL21"/>
    <property type="match status" value="1"/>
</dbReference>
<dbReference type="InterPro" id="IPR001787">
    <property type="entry name" value="Ribosomal_bL21"/>
</dbReference>
<dbReference type="GO" id="GO:0005737">
    <property type="term" value="C:cytoplasm"/>
    <property type="evidence" value="ECO:0007669"/>
    <property type="project" value="UniProtKB-ARBA"/>
</dbReference>
<dbReference type="EMBL" id="QPJM01000014">
    <property type="protein sequence ID" value="RCW80358.1"/>
    <property type="molecule type" value="Genomic_DNA"/>
</dbReference>
<proteinExistence type="inferred from homology"/>
<comment type="function">
    <text evidence="4 5">This protein binds to 23S rRNA in the presence of protein L20.</text>
</comment>
<evidence type="ECO:0000256" key="3">
    <source>
        <dbReference type="ARBA" id="ARBA00023274"/>
    </source>
</evidence>
<evidence type="ECO:0000256" key="1">
    <source>
        <dbReference type="ARBA" id="ARBA00008563"/>
    </source>
</evidence>
<dbReference type="SUPFAM" id="SSF141091">
    <property type="entry name" value="L21p-like"/>
    <property type="match status" value="1"/>
</dbReference>
<feature type="compositionally biased region" description="Basic and acidic residues" evidence="6">
    <location>
        <begin position="111"/>
        <end position="123"/>
    </location>
</feature>
<dbReference type="InterPro" id="IPR036164">
    <property type="entry name" value="bL21-like_sf"/>
</dbReference>
<evidence type="ECO:0000313" key="7">
    <source>
        <dbReference type="EMBL" id="RCW80358.1"/>
    </source>
</evidence>
<feature type="region of interest" description="Disordered" evidence="6">
    <location>
        <begin position="77"/>
        <end position="163"/>
    </location>
</feature>
<dbReference type="OrthoDB" id="9813334at2"/>
<dbReference type="Proteomes" id="UP000253324">
    <property type="component" value="Unassembled WGS sequence"/>
</dbReference>
<reference evidence="7 8" key="1">
    <citation type="submission" date="2018-07" db="EMBL/GenBank/DDBJ databases">
        <title>Genomic Encyclopedia of Type Strains, Phase III (KMG-III): the genomes of soil and plant-associated and newly described type strains.</title>
        <authorList>
            <person name="Whitman W."/>
        </authorList>
    </citation>
    <scope>NUCLEOTIDE SEQUENCE [LARGE SCALE GENOMIC DNA]</scope>
    <source>
        <strain evidence="7 8">31-25a</strain>
    </source>
</reference>
<keyword evidence="3 4" id="KW-0687">Ribonucleoprotein</keyword>
<sequence>MFAVIKTGGKQYRVAANDLLKVEKVAGNAGDIVEFAEVLMVGVGADATIGAPVVGGALVTAEVVEQGRARKVIAFKKRRRQNSKRTRGHRQELTTIRISEILTDGAKPSKKAAEKPVKKEAAPKAEAAAADVVADSGETKAAPKAKAAPKKAAAKAEKPASGE</sequence>
<dbReference type="NCBIfam" id="TIGR00061">
    <property type="entry name" value="L21"/>
    <property type="match status" value="1"/>
</dbReference>
<evidence type="ECO:0000256" key="4">
    <source>
        <dbReference type="HAMAP-Rule" id="MF_01363"/>
    </source>
</evidence>
<dbReference type="InterPro" id="IPR028909">
    <property type="entry name" value="bL21-like"/>
</dbReference>
<dbReference type="GO" id="GO:0019843">
    <property type="term" value="F:rRNA binding"/>
    <property type="evidence" value="ECO:0007669"/>
    <property type="project" value="UniProtKB-UniRule"/>
</dbReference>
<keyword evidence="4 5" id="KW-0699">rRNA-binding</keyword>
<evidence type="ECO:0000313" key="8">
    <source>
        <dbReference type="Proteomes" id="UP000253324"/>
    </source>
</evidence>
<accession>A0A368YLG3</accession>
<dbReference type="AlphaFoldDB" id="A0A368YLG3"/>
<comment type="similarity">
    <text evidence="1 4 5">Belongs to the bacterial ribosomal protein bL21 family.</text>
</comment>
<evidence type="ECO:0000256" key="6">
    <source>
        <dbReference type="SAM" id="MobiDB-lite"/>
    </source>
</evidence>
<feature type="compositionally biased region" description="Low complexity" evidence="6">
    <location>
        <begin position="124"/>
        <end position="146"/>
    </location>
</feature>
<dbReference type="GO" id="GO:0005840">
    <property type="term" value="C:ribosome"/>
    <property type="evidence" value="ECO:0007669"/>
    <property type="project" value="UniProtKB-KW"/>
</dbReference>
<dbReference type="PANTHER" id="PTHR21349:SF0">
    <property type="entry name" value="LARGE RIBOSOMAL SUBUNIT PROTEIN BL21M"/>
    <property type="match status" value="1"/>
</dbReference>
<organism evidence="7 8">
    <name type="scientific">Phyllobacterium bourgognense</name>
    <dbReference type="NCBI Taxonomy" id="314236"/>
    <lineage>
        <taxon>Bacteria</taxon>
        <taxon>Pseudomonadati</taxon>
        <taxon>Pseudomonadota</taxon>
        <taxon>Alphaproteobacteria</taxon>
        <taxon>Hyphomicrobiales</taxon>
        <taxon>Phyllobacteriaceae</taxon>
        <taxon>Phyllobacterium</taxon>
    </lineage>
</organism>
<name>A0A368YLG3_9HYPH</name>
<keyword evidence="4 5" id="KW-0694">RNA-binding</keyword>
<keyword evidence="8" id="KW-1185">Reference proteome</keyword>
<dbReference type="GO" id="GO:1990904">
    <property type="term" value="C:ribonucleoprotein complex"/>
    <property type="evidence" value="ECO:0007669"/>
    <property type="project" value="UniProtKB-KW"/>
</dbReference>
<protein>
    <recommendedName>
        <fullName evidence="4">Large ribosomal subunit protein bL21</fullName>
    </recommendedName>
</protein>